<feature type="transmembrane region" description="Helical" evidence="7">
    <location>
        <begin position="92"/>
        <end position="111"/>
    </location>
</feature>
<sequence length="128" mass="14536">MIIFLAGLQGVPQELYDAAEVDGAGRLRQFQHVTWPLLTPVIFFNLIIGIIGSFQTFTNSYVITEGGPANATLFYVLYLYNNGFKFFRMGKAATMAWILFVIILALTILVLRSSRIWVFYESELREEG</sequence>
<dbReference type="PANTHER" id="PTHR30193">
    <property type="entry name" value="ABC TRANSPORTER PERMEASE PROTEIN"/>
    <property type="match status" value="1"/>
</dbReference>
<dbReference type="Gene3D" id="1.10.3720.10">
    <property type="entry name" value="MetI-like"/>
    <property type="match status" value="1"/>
</dbReference>
<keyword evidence="3" id="KW-1003">Cell membrane</keyword>
<keyword evidence="2" id="KW-0813">Transport</keyword>
<evidence type="ECO:0000259" key="8">
    <source>
        <dbReference type="PROSITE" id="PS50928"/>
    </source>
</evidence>
<dbReference type="PANTHER" id="PTHR30193:SF1">
    <property type="entry name" value="ABC TRANSPORTER PERMEASE PROTEIN YESP-RELATED"/>
    <property type="match status" value="1"/>
</dbReference>
<dbReference type="GO" id="GO:0005886">
    <property type="term" value="C:plasma membrane"/>
    <property type="evidence" value="ECO:0007669"/>
    <property type="project" value="UniProtKB-SubCell"/>
</dbReference>
<evidence type="ECO:0000256" key="7">
    <source>
        <dbReference type="SAM" id="Phobius"/>
    </source>
</evidence>
<evidence type="ECO:0000256" key="4">
    <source>
        <dbReference type="ARBA" id="ARBA00022692"/>
    </source>
</evidence>
<evidence type="ECO:0000313" key="10">
    <source>
        <dbReference type="Proteomes" id="UP001174909"/>
    </source>
</evidence>
<dbReference type="Proteomes" id="UP001174909">
    <property type="component" value="Unassembled WGS sequence"/>
</dbReference>
<feature type="transmembrane region" description="Helical" evidence="7">
    <location>
        <begin position="35"/>
        <end position="54"/>
    </location>
</feature>
<reference evidence="9" key="1">
    <citation type="submission" date="2023-03" db="EMBL/GenBank/DDBJ databases">
        <authorList>
            <person name="Steffen K."/>
            <person name="Cardenas P."/>
        </authorList>
    </citation>
    <scope>NUCLEOTIDE SEQUENCE</scope>
</reference>
<evidence type="ECO:0000256" key="2">
    <source>
        <dbReference type="ARBA" id="ARBA00022448"/>
    </source>
</evidence>
<feature type="transmembrane region" description="Helical" evidence="7">
    <location>
        <begin position="60"/>
        <end position="80"/>
    </location>
</feature>
<comment type="caution">
    <text evidence="9">The sequence shown here is derived from an EMBL/GenBank/DDBJ whole genome shotgun (WGS) entry which is preliminary data.</text>
</comment>
<protein>
    <submittedName>
        <fullName evidence="9">Probable ABC transporter permease protein YesP</fullName>
    </submittedName>
</protein>
<evidence type="ECO:0000256" key="5">
    <source>
        <dbReference type="ARBA" id="ARBA00022989"/>
    </source>
</evidence>
<evidence type="ECO:0000313" key="9">
    <source>
        <dbReference type="EMBL" id="CAI8017490.1"/>
    </source>
</evidence>
<dbReference type="AlphaFoldDB" id="A0AA35RTM3"/>
<keyword evidence="6 7" id="KW-0472">Membrane</keyword>
<dbReference type="Pfam" id="PF00528">
    <property type="entry name" value="BPD_transp_1"/>
    <property type="match status" value="1"/>
</dbReference>
<dbReference type="EMBL" id="CASHTH010001634">
    <property type="protein sequence ID" value="CAI8017490.1"/>
    <property type="molecule type" value="Genomic_DNA"/>
</dbReference>
<proteinExistence type="predicted"/>
<evidence type="ECO:0000256" key="6">
    <source>
        <dbReference type="ARBA" id="ARBA00023136"/>
    </source>
</evidence>
<keyword evidence="10" id="KW-1185">Reference proteome</keyword>
<organism evidence="9 10">
    <name type="scientific">Geodia barretti</name>
    <name type="common">Barrett's horny sponge</name>
    <dbReference type="NCBI Taxonomy" id="519541"/>
    <lineage>
        <taxon>Eukaryota</taxon>
        <taxon>Metazoa</taxon>
        <taxon>Porifera</taxon>
        <taxon>Demospongiae</taxon>
        <taxon>Heteroscleromorpha</taxon>
        <taxon>Tetractinellida</taxon>
        <taxon>Astrophorina</taxon>
        <taxon>Geodiidae</taxon>
        <taxon>Geodia</taxon>
    </lineage>
</organism>
<dbReference type="CDD" id="cd06261">
    <property type="entry name" value="TM_PBP2"/>
    <property type="match status" value="1"/>
</dbReference>
<evidence type="ECO:0000256" key="1">
    <source>
        <dbReference type="ARBA" id="ARBA00004651"/>
    </source>
</evidence>
<dbReference type="PROSITE" id="PS50928">
    <property type="entry name" value="ABC_TM1"/>
    <property type="match status" value="1"/>
</dbReference>
<keyword evidence="4 7" id="KW-0812">Transmembrane</keyword>
<dbReference type="GO" id="GO:0055085">
    <property type="term" value="P:transmembrane transport"/>
    <property type="evidence" value="ECO:0007669"/>
    <property type="project" value="InterPro"/>
</dbReference>
<dbReference type="InterPro" id="IPR035906">
    <property type="entry name" value="MetI-like_sf"/>
</dbReference>
<dbReference type="SUPFAM" id="SSF161098">
    <property type="entry name" value="MetI-like"/>
    <property type="match status" value="1"/>
</dbReference>
<dbReference type="InterPro" id="IPR000515">
    <property type="entry name" value="MetI-like"/>
</dbReference>
<feature type="domain" description="ABC transmembrane type-1" evidence="8">
    <location>
        <begin position="1"/>
        <end position="110"/>
    </location>
</feature>
<gene>
    <name evidence="9" type="ORF">GBAR_LOCUS10611</name>
</gene>
<keyword evidence="5 7" id="KW-1133">Transmembrane helix</keyword>
<evidence type="ECO:0000256" key="3">
    <source>
        <dbReference type="ARBA" id="ARBA00022475"/>
    </source>
</evidence>
<dbReference type="InterPro" id="IPR051393">
    <property type="entry name" value="ABC_transporter_permease"/>
</dbReference>
<comment type="subcellular location">
    <subcellularLocation>
        <location evidence="1">Cell membrane</location>
        <topology evidence="1">Multi-pass membrane protein</topology>
    </subcellularLocation>
</comment>
<name>A0AA35RTM3_GEOBA</name>
<accession>A0AA35RTM3</accession>